<dbReference type="OrthoDB" id="4368687at2759"/>
<dbReference type="SUPFAM" id="SSF56219">
    <property type="entry name" value="DNase I-like"/>
    <property type="match status" value="1"/>
</dbReference>
<dbReference type="Proteomes" id="UP001147752">
    <property type="component" value="Unassembled WGS sequence"/>
</dbReference>
<dbReference type="SUPFAM" id="SSF53098">
    <property type="entry name" value="Ribonuclease H-like"/>
    <property type="match status" value="1"/>
</dbReference>
<name>A0A9W9SEB6_9EURO</name>
<accession>A0A9W9SEB6</accession>
<feature type="domain" description="RNase H type-1" evidence="2">
    <location>
        <begin position="984"/>
        <end position="1125"/>
    </location>
</feature>
<dbReference type="PROSITE" id="PS50879">
    <property type="entry name" value="RNASE_H_1"/>
    <property type="match status" value="1"/>
</dbReference>
<evidence type="ECO:0000259" key="1">
    <source>
        <dbReference type="PROSITE" id="PS50878"/>
    </source>
</evidence>
<dbReference type="GO" id="GO:0004523">
    <property type="term" value="F:RNA-DNA hybrid ribonuclease activity"/>
    <property type="evidence" value="ECO:0007669"/>
    <property type="project" value="InterPro"/>
</dbReference>
<dbReference type="PROSITE" id="PS50878">
    <property type="entry name" value="RT_POL"/>
    <property type="match status" value="1"/>
</dbReference>
<dbReference type="GO" id="GO:0003676">
    <property type="term" value="F:nucleic acid binding"/>
    <property type="evidence" value="ECO:0007669"/>
    <property type="project" value="InterPro"/>
</dbReference>
<comment type="caution">
    <text evidence="3">The sequence shown here is derived from an EMBL/GenBank/DDBJ whole genome shotgun (WGS) entry which is preliminary data.</text>
</comment>
<dbReference type="PANTHER" id="PTHR33481">
    <property type="entry name" value="REVERSE TRANSCRIPTASE"/>
    <property type="match status" value="1"/>
</dbReference>
<feature type="domain" description="Reverse transcriptase" evidence="1">
    <location>
        <begin position="493"/>
        <end position="777"/>
    </location>
</feature>
<dbReference type="PANTHER" id="PTHR33481:SF1">
    <property type="entry name" value="ENDONUCLEASE_EXONUCLEASE_PHOSPHATASE DOMAIN-CONTAINING PROTEIN-RELATED"/>
    <property type="match status" value="1"/>
</dbReference>
<dbReference type="InterPro" id="IPR000477">
    <property type="entry name" value="RT_dom"/>
</dbReference>
<dbReference type="InterPro" id="IPR005135">
    <property type="entry name" value="Endo/exonuclease/phosphatase"/>
</dbReference>
<dbReference type="Gene3D" id="3.30.420.10">
    <property type="entry name" value="Ribonuclease H-like superfamily/Ribonuclease H"/>
    <property type="match status" value="1"/>
</dbReference>
<protein>
    <recommendedName>
        <fullName evidence="5">Reverse transcriptase domain-containing protein</fullName>
    </recommendedName>
</protein>
<dbReference type="InterPro" id="IPR002156">
    <property type="entry name" value="RNaseH_domain"/>
</dbReference>
<dbReference type="GeneID" id="81464583"/>
<organism evidence="3 4">
    <name type="scientific">Penicillium concentricum</name>
    <dbReference type="NCBI Taxonomy" id="293559"/>
    <lineage>
        <taxon>Eukaryota</taxon>
        <taxon>Fungi</taxon>
        <taxon>Dikarya</taxon>
        <taxon>Ascomycota</taxon>
        <taxon>Pezizomycotina</taxon>
        <taxon>Eurotiomycetes</taxon>
        <taxon>Eurotiomycetidae</taxon>
        <taxon>Eurotiales</taxon>
        <taxon>Aspergillaceae</taxon>
        <taxon>Penicillium</taxon>
    </lineage>
</organism>
<dbReference type="RefSeq" id="XP_056581650.1">
    <property type="nucleotide sequence ID" value="XM_056725400.1"/>
</dbReference>
<dbReference type="Gene3D" id="3.60.10.10">
    <property type="entry name" value="Endonuclease/exonuclease/phosphatase"/>
    <property type="match status" value="1"/>
</dbReference>
<evidence type="ECO:0000259" key="2">
    <source>
        <dbReference type="PROSITE" id="PS50879"/>
    </source>
</evidence>
<dbReference type="InterPro" id="IPR012337">
    <property type="entry name" value="RNaseH-like_sf"/>
</dbReference>
<dbReference type="CDD" id="cd09276">
    <property type="entry name" value="Rnase_HI_RT_non_LTR"/>
    <property type="match status" value="1"/>
</dbReference>
<evidence type="ECO:0000313" key="4">
    <source>
        <dbReference type="Proteomes" id="UP001147752"/>
    </source>
</evidence>
<dbReference type="SUPFAM" id="SSF56672">
    <property type="entry name" value="DNA/RNA polymerases"/>
    <property type="match status" value="1"/>
</dbReference>
<reference evidence="3" key="2">
    <citation type="journal article" date="2023" name="IMA Fungus">
        <title>Comparative genomic study of the Penicillium genus elucidates a diverse pangenome and 15 lateral gene transfer events.</title>
        <authorList>
            <person name="Petersen C."/>
            <person name="Sorensen T."/>
            <person name="Nielsen M.R."/>
            <person name="Sondergaard T.E."/>
            <person name="Sorensen J.L."/>
            <person name="Fitzpatrick D.A."/>
            <person name="Frisvad J.C."/>
            <person name="Nielsen K.L."/>
        </authorList>
    </citation>
    <scope>NUCLEOTIDE SEQUENCE</scope>
    <source>
        <strain evidence="3">IBT 3081</strain>
    </source>
</reference>
<dbReference type="InterPro" id="IPR036691">
    <property type="entry name" value="Endo/exonu/phosph_ase_sf"/>
</dbReference>
<dbReference type="InterPro" id="IPR043502">
    <property type="entry name" value="DNA/RNA_pol_sf"/>
</dbReference>
<gene>
    <name evidence="3" type="ORF">N7517_007670</name>
</gene>
<dbReference type="CDD" id="cd01650">
    <property type="entry name" value="RT_nLTR_like"/>
    <property type="match status" value="1"/>
</dbReference>
<reference evidence="3" key="1">
    <citation type="submission" date="2022-12" db="EMBL/GenBank/DDBJ databases">
        <authorList>
            <person name="Petersen C."/>
        </authorList>
    </citation>
    <scope>NUCLEOTIDE SEQUENCE</scope>
    <source>
        <strain evidence="3">IBT 3081</strain>
    </source>
</reference>
<dbReference type="Pfam" id="PF00078">
    <property type="entry name" value="RVT_1"/>
    <property type="match status" value="1"/>
</dbReference>
<dbReference type="Pfam" id="PF14529">
    <property type="entry name" value="Exo_endo_phos_2"/>
    <property type="match status" value="1"/>
</dbReference>
<dbReference type="Pfam" id="PF00075">
    <property type="entry name" value="RNase_H"/>
    <property type="match status" value="1"/>
</dbReference>
<sequence>MHLFGEEGVQEMEILAIQEPEVYNHTNPMTTYSQALGGRFHVLLRPTEQIHGRQTAANAAKPRVCFYINKRIDPKSWSICYHTRDASTLTVKTNSGAIHVHNVYVESKVRDEGDESRQELRAATAKATLQVVRRLLRNSGAGQHVVVGDFNLHHPLWSQTTQSQQEDQDADDLISIMGDRDMQLLTQRGAVTYEGLVYGNHVETTLDLTWASRSLAERCTRCTTQRQWLYAADHVPVVTEFDIQCTETPCRTITNWKEADWDEWLKVLRSKTWSRRPLRSTDEVDRAVEELISAMMDATHSTVPTKRVGPHSFPTYTKKLEDLRRQVKRARRWARETGSDEDQERFRQMRHELGRQSAKVANEAHRERVEAATKSIDDFWKLSRWARNTTPRATHTPTLREGDREYVTAEGKADILRKVLFPPAPTADLSDLEGYDYPVAVNAPLITSEEVMHAIQRSASYKAPGPDGIPNAALKKAIEIPSLLTFLTHLFNECLRLGYCPNHFRESTTVILRKPGKPDYTIPKAYRPITLLSTLGKAPESVLATRLSYLVEAHALLPETHIGGRVGRSCDHALHLLLERVYESWRQDAHVATLLTLDVTGAFDHVAHERLAHCLRKRRIPEQMVRWILSFLRDRATTLVLQEGSMGTNPVATGILQGSPLSPVLYLFYNADLIDELHDAAAGQALVTGYIDDICILVWSKSALDNCQLLERLHQVADDWASRHASRFAPAKYGLIHMWKKGWRARRIDRPPSGESITLQGVEVRPTSSLKYLGVMLDEHLTGESQIAQCRKKAAQLIAALRSIAGMTWGVSTLHLRRMWTAVLLPQISFACSKWYTQGAYGSKSFEDRANSAFRSMQRQVLQYIAGAFRTTAGPALEVCLFVPPAPIAIQRLAEEACLRIHTSPLRSTLARRSDEGRRYGLISPLKRLETHLKFKGIEVHRLELIRPFAVPPWWQPPETRIAPDKDTAIKEHDLILRATPLYGPNSAIAYTDGSKTEGGGVGASAVTSKGNATARLDDQDTVYAAELKGILFALCQIKDDLVRELVATSRAPTRTMTIFTDNQAAIQACAQPRRSSGQQILRNIAIQIENLRLAAWRIRIHWTPGHMGVHGNERADGLAKLAAKTYGPAEAVILLSGCRTKLREHAAKRWKEEWASSNSGAHLRALFPEPTKAIFAIHESLRRAASSVLVQMQTGKIGLPAYLATLPQWREQALEDNPLRNPSRCTCDQGTMNTHHILFSCPHFTELRHRTLGLARGGGSEGGPDMWKEWLSKPSLAVRAVSFMMQTRLLGQFRSLPTTYRVTNKVDS</sequence>
<evidence type="ECO:0008006" key="5">
    <source>
        <dbReference type="Google" id="ProtNLM"/>
    </source>
</evidence>
<dbReference type="EMBL" id="JAPZBT010000002">
    <property type="protein sequence ID" value="KAJ5375664.1"/>
    <property type="molecule type" value="Genomic_DNA"/>
</dbReference>
<keyword evidence="4" id="KW-1185">Reference proteome</keyword>
<proteinExistence type="predicted"/>
<dbReference type="InterPro" id="IPR036397">
    <property type="entry name" value="RNaseH_sf"/>
</dbReference>
<evidence type="ECO:0000313" key="3">
    <source>
        <dbReference type="EMBL" id="KAJ5375664.1"/>
    </source>
</evidence>